<organism evidence="1">
    <name type="scientific">Edafosvirus sp</name>
    <dbReference type="NCBI Taxonomy" id="2487765"/>
    <lineage>
        <taxon>Viruses</taxon>
        <taxon>Varidnaviria</taxon>
        <taxon>Bamfordvirae</taxon>
        <taxon>Nucleocytoviricota</taxon>
        <taxon>Megaviricetes</taxon>
        <taxon>Imitervirales</taxon>
        <taxon>Mimiviridae</taxon>
        <taxon>Klosneuvirinae</taxon>
    </lineage>
</organism>
<evidence type="ECO:0000313" key="1">
    <source>
        <dbReference type="EMBL" id="AYV78081.1"/>
    </source>
</evidence>
<accession>A0A3G4ZVQ9</accession>
<name>A0A3G4ZVQ9_9VIRU</name>
<protein>
    <submittedName>
        <fullName evidence="1">Uncharacterized protein</fullName>
    </submittedName>
</protein>
<proteinExistence type="predicted"/>
<reference evidence="1" key="1">
    <citation type="submission" date="2018-10" db="EMBL/GenBank/DDBJ databases">
        <title>Hidden diversity of soil giant viruses.</title>
        <authorList>
            <person name="Schulz F."/>
            <person name="Alteio L."/>
            <person name="Goudeau D."/>
            <person name="Ryan E.M."/>
            <person name="Malmstrom R.R."/>
            <person name="Blanchard J."/>
            <person name="Woyke T."/>
        </authorList>
    </citation>
    <scope>NUCLEOTIDE SEQUENCE</scope>
    <source>
        <strain evidence="1">EDV1</strain>
    </source>
</reference>
<sequence>MTSEGKIIKFKLSVDEWLDHLKEIANGDETWNKKLDEFIRNEAGTIYHYGDDYEKKLEYRDLYFASLYMVLWTWPKRTDYILYHITNMNYHCYGFQTEDEQKEITNEGYNKLITTDIGRMMPGLFNLIKSCSKCNDSSTNTENVSS</sequence>
<gene>
    <name evidence="1" type="ORF">Edafosvirus4_65</name>
</gene>
<dbReference type="EMBL" id="MK072069">
    <property type="protein sequence ID" value="AYV78081.1"/>
    <property type="molecule type" value="Genomic_DNA"/>
</dbReference>